<accession>A0A0N7LPA8</accession>
<feature type="transmembrane region" description="Helical" evidence="5">
    <location>
        <begin position="148"/>
        <end position="170"/>
    </location>
</feature>
<feature type="transmembrane region" description="Helical" evidence="5">
    <location>
        <begin position="176"/>
        <end position="198"/>
    </location>
</feature>
<dbReference type="PROSITE" id="PS51384">
    <property type="entry name" value="FAD_FR"/>
    <property type="match status" value="1"/>
</dbReference>
<dbReference type="PANTHER" id="PTHR47354">
    <property type="entry name" value="NADH OXIDOREDUCTASE HCR"/>
    <property type="match status" value="1"/>
</dbReference>
<dbReference type="GO" id="GO:0016020">
    <property type="term" value="C:membrane"/>
    <property type="evidence" value="ECO:0007669"/>
    <property type="project" value="UniProtKB-SubCell"/>
</dbReference>
<dbReference type="InterPro" id="IPR001433">
    <property type="entry name" value="OxRdtase_FAD/NAD-bd"/>
</dbReference>
<dbReference type="InterPro" id="IPR050415">
    <property type="entry name" value="MRET"/>
</dbReference>
<keyword evidence="2 5" id="KW-0812">Transmembrane</keyword>
<evidence type="ECO:0000256" key="4">
    <source>
        <dbReference type="ARBA" id="ARBA00023136"/>
    </source>
</evidence>
<dbReference type="SUPFAM" id="SSF63380">
    <property type="entry name" value="Riboflavin synthase domain-like"/>
    <property type="match status" value="1"/>
</dbReference>
<dbReference type="InterPro" id="IPR017927">
    <property type="entry name" value="FAD-bd_FR_type"/>
</dbReference>
<dbReference type="Gene3D" id="2.40.30.10">
    <property type="entry name" value="Translation factors"/>
    <property type="match status" value="1"/>
</dbReference>
<name>A0A0N7LPA8_9RHOB</name>
<dbReference type="InterPro" id="IPR017938">
    <property type="entry name" value="Riboflavin_synthase-like_b-brl"/>
</dbReference>
<keyword evidence="7" id="KW-0503">Monooxygenase</keyword>
<dbReference type="SUPFAM" id="SSF52343">
    <property type="entry name" value="Ferredoxin reductase-like, C-terminal NADP-linked domain"/>
    <property type="match status" value="1"/>
</dbReference>
<protein>
    <submittedName>
        <fullName evidence="7">Methane monooxygenase component C</fullName>
        <ecNumber evidence="7">1.14.13.25</ecNumber>
    </submittedName>
</protein>
<keyword evidence="7" id="KW-0560">Oxidoreductase</keyword>
<dbReference type="Pfam" id="PF00175">
    <property type="entry name" value="NAD_binding_1"/>
    <property type="match status" value="1"/>
</dbReference>
<dbReference type="Proteomes" id="UP000050786">
    <property type="component" value="Unassembled WGS sequence"/>
</dbReference>
<feature type="transmembrane region" description="Helical" evidence="5">
    <location>
        <begin position="114"/>
        <end position="136"/>
    </location>
</feature>
<keyword evidence="8" id="KW-1185">Reference proteome</keyword>
<comment type="subcellular location">
    <subcellularLocation>
        <location evidence="1">Membrane</location>
        <topology evidence="1">Multi-pass membrane protein</topology>
    </subcellularLocation>
</comment>
<feature type="domain" description="FAD-binding FR-type" evidence="6">
    <location>
        <begin position="204"/>
        <end position="305"/>
    </location>
</feature>
<organism evidence="7 8">
    <name type="scientific">Ruegeria atlantica</name>
    <dbReference type="NCBI Taxonomy" id="81569"/>
    <lineage>
        <taxon>Bacteria</taxon>
        <taxon>Pseudomonadati</taxon>
        <taxon>Pseudomonadota</taxon>
        <taxon>Alphaproteobacteria</taxon>
        <taxon>Rhodobacterales</taxon>
        <taxon>Roseobacteraceae</taxon>
        <taxon>Ruegeria</taxon>
    </lineage>
</organism>
<dbReference type="AlphaFoldDB" id="A0A0N7LPA8"/>
<dbReference type="Gene3D" id="3.40.50.80">
    <property type="entry name" value="Nucleotide-binding domain of ferredoxin-NADP reductase (FNR) module"/>
    <property type="match status" value="1"/>
</dbReference>
<sequence>MKWPYLALIYVLLILAPLGFSWSLGWPPRSFHQELASGLGMLAFSIILVEFLLSGRFSFISSGLGMDVTMRVHQLMARTALGFALIHPLLYQGTPSGGRRPWDETNQITISTDFSVLVSGIGAYFLLFILVASAIARNSLDYKYETWRLFHGLGALVTACLLLHHTVYAGRYGGHPLLTCIWLALTIIAVGTLLYVYLVRPLRKRKRPWRVMSVSRLTPRQWELRIKPDGHNGLTFEAGQFAWLNVGHSAFSLHENPFSISSAPAEGPEVSFVIKELGDFTCGLGQIAPQTPVHLDAPHGNLSISHRPEKGIVLIAGGVGIAPMLSIMRQVKLSGTQRDLKLIYGNRVEEQIVYPRELSKEKTVFVLSEPPKDWRGETGLVDGPLLDRNLSSKQFESWLFVLCGPPAMMDAVEDHLIARGTASHRILSERFDYD</sequence>
<dbReference type="PANTHER" id="PTHR47354:SF5">
    <property type="entry name" value="PROTEIN RFBI"/>
    <property type="match status" value="1"/>
</dbReference>
<evidence type="ECO:0000256" key="3">
    <source>
        <dbReference type="ARBA" id="ARBA00022989"/>
    </source>
</evidence>
<keyword evidence="3 5" id="KW-1133">Transmembrane helix</keyword>
<dbReference type="InterPro" id="IPR013130">
    <property type="entry name" value="Fe3_Rdtase_TM_dom"/>
</dbReference>
<gene>
    <name evidence="7" type="primary">mmoC</name>
    <name evidence="7" type="ORF">RUM4293_03606</name>
</gene>
<dbReference type="Pfam" id="PF01794">
    <property type="entry name" value="Ferric_reduct"/>
    <property type="match status" value="1"/>
</dbReference>
<reference evidence="8" key="1">
    <citation type="submission" date="2015-09" db="EMBL/GenBank/DDBJ databases">
        <authorList>
            <person name="Rodrigo-Torres L."/>
            <person name="Arahal D.R."/>
        </authorList>
    </citation>
    <scope>NUCLEOTIDE SEQUENCE [LARGE SCALE GENOMIC DNA]</scope>
    <source>
        <strain evidence="8">CECT 4293</strain>
    </source>
</reference>
<proteinExistence type="predicted"/>
<evidence type="ECO:0000256" key="5">
    <source>
        <dbReference type="SAM" id="Phobius"/>
    </source>
</evidence>
<dbReference type="EC" id="1.14.13.25" evidence="7"/>
<evidence type="ECO:0000256" key="2">
    <source>
        <dbReference type="ARBA" id="ARBA00022692"/>
    </source>
</evidence>
<dbReference type="GO" id="GO:0015049">
    <property type="term" value="F:methane monooxygenase [NAD(P)H] activity"/>
    <property type="evidence" value="ECO:0007669"/>
    <property type="project" value="UniProtKB-EC"/>
</dbReference>
<feature type="transmembrane region" description="Helical" evidence="5">
    <location>
        <begin position="37"/>
        <end position="54"/>
    </location>
</feature>
<evidence type="ECO:0000313" key="8">
    <source>
        <dbReference type="Proteomes" id="UP000050786"/>
    </source>
</evidence>
<evidence type="ECO:0000256" key="1">
    <source>
        <dbReference type="ARBA" id="ARBA00004141"/>
    </source>
</evidence>
<evidence type="ECO:0000259" key="6">
    <source>
        <dbReference type="PROSITE" id="PS51384"/>
    </source>
</evidence>
<evidence type="ECO:0000313" key="7">
    <source>
        <dbReference type="EMBL" id="CUH44700.1"/>
    </source>
</evidence>
<dbReference type="RefSeq" id="WP_058274664.1">
    <property type="nucleotide sequence ID" value="NZ_CYPS01000057.1"/>
</dbReference>
<dbReference type="InterPro" id="IPR039261">
    <property type="entry name" value="FNR_nucleotide-bd"/>
</dbReference>
<dbReference type="EMBL" id="CYPS01000057">
    <property type="protein sequence ID" value="CUH44700.1"/>
    <property type="molecule type" value="Genomic_DNA"/>
</dbReference>
<dbReference type="PRINTS" id="PR00410">
    <property type="entry name" value="PHEHYDRXLASE"/>
</dbReference>
<keyword evidence="4 5" id="KW-0472">Membrane</keyword>